<evidence type="ECO:0000313" key="2">
    <source>
        <dbReference type="EMBL" id="CAD7432802.1"/>
    </source>
</evidence>
<dbReference type="AlphaFoldDB" id="A0A7R9HRR9"/>
<organism evidence="2">
    <name type="scientific">Timema monikensis</name>
    <dbReference type="NCBI Taxonomy" id="170555"/>
    <lineage>
        <taxon>Eukaryota</taxon>
        <taxon>Metazoa</taxon>
        <taxon>Ecdysozoa</taxon>
        <taxon>Arthropoda</taxon>
        <taxon>Hexapoda</taxon>
        <taxon>Insecta</taxon>
        <taxon>Pterygota</taxon>
        <taxon>Neoptera</taxon>
        <taxon>Polyneoptera</taxon>
        <taxon>Phasmatodea</taxon>
        <taxon>Timematodea</taxon>
        <taxon>Timematoidea</taxon>
        <taxon>Timematidae</taxon>
        <taxon>Timema</taxon>
    </lineage>
</organism>
<name>A0A7R9HRR9_9NEOP</name>
<gene>
    <name evidence="2" type="ORF">TMSB3V08_LOCUS9501</name>
</gene>
<sequence>MYLSQLVSQTRLYSTRDSLANTLAVLSSVAEDEEIEKMLLKSIGRIDAAETSTVSSILATLSCITRVCHRVNMQSYGNMSTAEELLKHFLDGISPLLLSKLIQVSMYGPNVNFKFITLQEKIKSVTDWEHVGFMLLMEELNHVNIINDVLAENTKKEYLHFYNLKKSQQLQEIFRPCYQFSDEVGLDTIYVIFQCDKHILIFYRQHWFLAVICFPGLVEDSIKTNTVTPVTPVTNTNTKRSSQQSKKKAPAHKISKVKVKLHEVSNIRDEANGADSEMEDEVLAIFPSETKEPATDNNLKNTKKSKLKIRCGTPIDKSFKHAKGTTRVPYTTDKTSWATTLDKKHFHRLCTAYQYTNTRDLVSNKGQENASDVSSPGIRAPNFEISEKTREQSRKSGSRQSQVQPTKC</sequence>
<evidence type="ECO:0000256" key="1">
    <source>
        <dbReference type="SAM" id="MobiDB-lite"/>
    </source>
</evidence>
<feature type="compositionally biased region" description="Polar residues" evidence="1">
    <location>
        <begin position="398"/>
        <end position="408"/>
    </location>
</feature>
<accession>A0A7R9HRR9</accession>
<protein>
    <submittedName>
        <fullName evidence="2">Uncharacterized protein</fullName>
    </submittedName>
</protein>
<feature type="compositionally biased region" description="Basic and acidic residues" evidence="1">
    <location>
        <begin position="385"/>
        <end position="394"/>
    </location>
</feature>
<reference evidence="2" key="1">
    <citation type="submission" date="2020-11" db="EMBL/GenBank/DDBJ databases">
        <authorList>
            <person name="Tran Van P."/>
        </authorList>
    </citation>
    <scope>NUCLEOTIDE SEQUENCE</scope>
</reference>
<feature type="region of interest" description="Disordered" evidence="1">
    <location>
        <begin position="366"/>
        <end position="408"/>
    </location>
</feature>
<dbReference type="EMBL" id="OB795878">
    <property type="protein sequence ID" value="CAD7432802.1"/>
    <property type="molecule type" value="Genomic_DNA"/>
</dbReference>
<proteinExistence type="predicted"/>